<sequence>MDANGGYEVHRGVIPREYRPNFYSSVAKYHVCLPQNVQVEILLVWAELVQLTSLRLPKIGTIIQNHEGEYESGPIPGIGGPFDTATKFLRHGLTLSSLGGIEKGSHNQCRGRQYRQKR</sequence>
<proteinExistence type="predicted"/>
<accession>A0AAD6HWX4</accession>
<evidence type="ECO:0000313" key="2">
    <source>
        <dbReference type="EMBL" id="KAJ5740553.1"/>
    </source>
</evidence>
<evidence type="ECO:0000313" key="3">
    <source>
        <dbReference type="Proteomes" id="UP001215712"/>
    </source>
</evidence>
<dbReference type="AlphaFoldDB" id="A0AAD6HWX4"/>
<dbReference type="EMBL" id="JAQJAN010000001">
    <property type="protein sequence ID" value="KAJ5740553.1"/>
    <property type="molecule type" value="Genomic_DNA"/>
</dbReference>
<dbReference type="Proteomes" id="UP001215712">
    <property type="component" value="Unassembled WGS sequence"/>
</dbReference>
<feature type="region of interest" description="Disordered" evidence="1">
    <location>
        <begin position="99"/>
        <end position="118"/>
    </location>
</feature>
<name>A0AAD6HWX4_9EURO</name>
<keyword evidence="3" id="KW-1185">Reference proteome</keyword>
<gene>
    <name evidence="2" type="ORF">N7493_000425</name>
</gene>
<comment type="caution">
    <text evidence="2">The sequence shown here is derived from an EMBL/GenBank/DDBJ whole genome shotgun (WGS) entry which is preliminary data.</text>
</comment>
<protein>
    <submittedName>
        <fullName evidence="2">Uncharacterized protein</fullName>
    </submittedName>
</protein>
<reference evidence="2" key="1">
    <citation type="journal article" date="2023" name="IMA Fungus">
        <title>Comparative genomic study of the Penicillium genus elucidates a diverse pangenome and 15 lateral gene transfer events.</title>
        <authorList>
            <person name="Petersen C."/>
            <person name="Sorensen T."/>
            <person name="Nielsen M.R."/>
            <person name="Sondergaard T.E."/>
            <person name="Sorensen J.L."/>
            <person name="Fitzpatrick D.A."/>
            <person name="Frisvad J.C."/>
            <person name="Nielsen K.L."/>
        </authorList>
    </citation>
    <scope>NUCLEOTIDE SEQUENCE</scope>
    <source>
        <strain evidence="2">IBT 17514</strain>
    </source>
</reference>
<organism evidence="2 3">
    <name type="scientific">Penicillium malachiteum</name>
    <dbReference type="NCBI Taxonomy" id="1324776"/>
    <lineage>
        <taxon>Eukaryota</taxon>
        <taxon>Fungi</taxon>
        <taxon>Dikarya</taxon>
        <taxon>Ascomycota</taxon>
        <taxon>Pezizomycotina</taxon>
        <taxon>Eurotiomycetes</taxon>
        <taxon>Eurotiomycetidae</taxon>
        <taxon>Eurotiales</taxon>
        <taxon>Aspergillaceae</taxon>
        <taxon>Penicillium</taxon>
    </lineage>
</organism>
<evidence type="ECO:0000256" key="1">
    <source>
        <dbReference type="SAM" id="MobiDB-lite"/>
    </source>
</evidence>
<reference evidence="2" key="2">
    <citation type="submission" date="2023-01" db="EMBL/GenBank/DDBJ databases">
        <authorList>
            <person name="Petersen C."/>
        </authorList>
    </citation>
    <scope>NUCLEOTIDE SEQUENCE</scope>
    <source>
        <strain evidence="2">IBT 17514</strain>
    </source>
</reference>